<gene>
    <name evidence="2 3" type="primary">rsfS</name>
    <name evidence="3" type="ORF">NRE15_00590</name>
</gene>
<keyword evidence="4" id="KW-1185">Reference proteome</keyword>
<dbReference type="EMBL" id="CP102453">
    <property type="protein sequence ID" value="UUX34201.1"/>
    <property type="molecule type" value="Genomic_DNA"/>
</dbReference>
<dbReference type="Proteomes" id="UP001315967">
    <property type="component" value="Chromosome"/>
</dbReference>
<evidence type="ECO:0000313" key="4">
    <source>
        <dbReference type="Proteomes" id="UP001315967"/>
    </source>
</evidence>
<evidence type="ECO:0000313" key="3">
    <source>
        <dbReference type="EMBL" id="UUX34201.1"/>
    </source>
</evidence>
<dbReference type="PANTHER" id="PTHR21043:SF0">
    <property type="entry name" value="MITOCHONDRIAL ASSEMBLY OF RIBOSOMAL LARGE SUBUNIT PROTEIN 1"/>
    <property type="match status" value="1"/>
</dbReference>
<comment type="similarity">
    <text evidence="1 2">Belongs to the Iojap/RsfS family.</text>
</comment>
<reference evidence="3 4" key="1">
    <citation type="submission" date="2022-08" db="EMBL/GenBank/DDBJ databases">
        <title>Aerococcaceae sp. nov isolated from spoiled eye mask.</title>
        <authorList>
            <person name="Zhou G."/>
            <person name="Xie X.-B."/>
            <person name="Shi Q.-S."/>
            <person name="Wang Y.-S."/>
            <person name="Wen X."/>
            <person name="Peng H."/>
            <person name="Yang X.-J."/>
            <person name="Tao H.-B."/>
            <person name="Huang X.-M."/>
        </authorList>
    </citation>
    <scope>NUCLEOTIDE SEQUENCE [LARGE SCALE GENOMIC DNA]</scope>
    <source>
        <strain evidence="4">DM20194951</strain>
    </source>
</reference>
<protein>
    <recommendedName>
        <fullName evidence="2">Ribosomal silencing factor RsfS</fullName>
    </recommendedName>
</protein>
<keyword evidence="2" id="KW-0810">Translation regulation</keyword>
<keyword evidence="2" id="KW-0963">Cytoplasm</keyword>
<dbReference type="InterPro" id="IPR043519">
    <property type="entry name" value="NT_sf"/>
</dbReference>
<comment type="subcellular location">
    <subcellularLocation>
        <location evidence="2">Cytoplasm</location>
    </subcellularLocation>
</comment>
<comment type="subunit">
    <text evidence="2">Interacts with ribosomal protein uL14 (rplN).</text>
</comment>
<dbReference type="PANTHER" id="PTHR21043">
    <property type="entry name" value="IOJAP SUPERFAMILY ORTHOLOG"/>
    <property type="match status" value="1"/>
</dbReference>
<name>A0ABY5P6J4_9LACT</name>
<evidence type="ECO:0000256" key="1">
    <source>
        <dbReference type="ARBA" id="ARBA00010574"/>
    </source>
</evidence>
<comment type="function">
    <text evidence="2">Functions as a ribosomal silencing factor. Interacts with ribosomal protein uL14 (rplN), blocking formation of intersubunit bridge B8. Prevents association of the 30S and 50S ribosomal subunits and the formation of functional ribosomes, thus repressing translation.</text>
</comment>
<dbReference type="NCBIfam" id="TIGR00090">
    <property type="entry name" value="rsfS_iojap_ybeB"/>
    <property type="match status" value="1"/>
</dbReference>
<accession>A0ABY5P6J4</accession>
<dbReference type="SUPFAM" id="SSF81301">
    <property type="entry name" value="Nucleotidyltransferase"/>
    <property type="match status" value="1"/>
</dbReference>
<dbReference type="Pfam" id="PF02410">
    <property type="entry name" value="RsfS"/>
    <property type="match status" value="1"/>
</dbReference>
<evidence type="ECO:0000256" key="2">
    <source>
        <dbReference type="HAMAP-Rule" id="MF_01477"/>
    </source>
</evidence>
<dbReference type="InterPro" id="IPR004394">
    <property type="entry name" value="Iojap/RsfS/C7orf30"/>
</dbReference>
<dbReference type="RefSeq" id="WP_313793704.1">
    <property type="nucleotide sequence ID" value="NZ_CP102453.1"/>
</dbReference>
<keyword evidence="2" id="KW-0678">Repressor</keyword>
<proteinExistence type="inferred from homology"/>
<dbReference type="HAMAP" id="MF_01477">
    <property type="entry name" value="Iojap_RsfS"/>
    <property type="match status" value="1"/>
</dbReference>
<organism evidence="3 4">
    <name type="scientific">Fundicoccus culcitae</name>
    <dbReference type="NCBI Taxonomy" id="2969821"/>
    <lineage>
        <taxon>Bacteria</taxon>
        <taxon>Bacillati</taxon>
        <taxon>Bacillota</taxon>
        <taxon>Bacilli</taxon>
        <taxon>Lactobacillales</taxon>
        <taxon>Aerococcaceae</taxon>
        <taxon>Fundicoccus</taxon>
    </lineage>
</organism>
<sequence length="130" mass="14844">MGQTKLGGIDIKTVKEKLELIVKAIDDRFGQDIVALEVKDLTPLVDYFVVTHASNDRQLDAIVEAVKDVVEENEIPLKNIEGKDGGKWVLIDLNDIVVHVFYYSERLHYNLEKVWQDAPLVNLSEWINVK</sequence>
<dbReference type="Gene3D" id="3.30.460.10">
    <property type="entry name" value="Beta Polymerase, domain 2"/>
    <property type="match status" value="1"/>
</dbReference>